<feature type="non-terminal residue" evidence="2">
    <location>
        <position position="169"/>
    </location>
</feature>
<dbReference type="EMBL" id="CALNXI010001229">
    <property type="protein sequence ID" value="CAH3160984.1"/>
    <property type="molecule type" value="Genomic_DNA"/>
</dbReference>
<keyword evidence="3" id="KW-1185">Reference proteome</keyword>
<feature type="transmembrane region" description="Helical" evidence="1">
    <location>
        <begin position="30"/>
        <end position="50"/>
    </location>
</feature>
<keyword evidence="1" id="KW-1133">Transmembrane helix</keyword>
<reference evidence="2 3" key="1">
    <citation type="submission" date="2022-05" db="EMBL/GenBank/DDBJ databases">
        <authorList>
            <consortium name="Genoscope - CEA"/>
            <person name="William W."/>
        </authorList>
    </citation>
    <scope>NUCLEOTIDE SEQUENCE [LARGE SCALE GENOMIC DNA]</scope>
</reference>
<protein>
    <recommendedName>
        <fullName evidence="4">Trans-sialidase</fullName>
    </recommendedName>
</protein>
<keyword evidence="1" id="KW-0472">Membrane</keyword>
<organism evidence="2 3">
    <name type="scientific">Porites evermanni</name>
    <dbReference type="NCBI Taxonomy" id="104178"/>
    <lineage>
        <taxon>Eukaryota</taxon>
        <taxon>Metazoa</taxon>
        <taxon>Cnidaria</taxon>
        <taxon>Anthozoa</taxon>
        <taxon>Hexacorallia</taxon>
        <taxon>Scleractinia</taxon>
        <taxon>Fungiina</taxon>
        <taxon>Poritidae</taxon>
        <taxon>Porites</taxon>
    </lineage>
</organism>
<evidence type="ECO:0008006" key="4">
    <source>
        <dbReference type="Google" id="ProtNLM"/>
    </source>
</evidence>
<gene>
    <name evidence="2" type="ORF">PEVE_00003770</name>
</gene>
<accession>A0ABN8QFV4</accession>
<comment type="caution">
    <text evidence="2">The sequence shown here is derived from an EMBL/GenBank/DDBJ whole genome shotgun (WGS) entry which is preliminary data.</text>
</comment>
<name>A0ABN8QFV4_9CNID</name>
<feature type="non-terminal residue" evidence="2">
    <location>
        <position position="1"/>
    </location>
</feature>
<proteinExistence type="predicted"/>
<keyword evidence="1" id="KW-0812">Transmembrane</keyword>
<dbReference type="Proteomes" id="UP001159427">
    <property type="component" value="Unassembled WGS sequence"/>
</dbReference>
<evidence type="ECO:0000256" key="1">
    <source>
        <dbReference type="SAM" id="Phobius"/>
    </source>
</evidence>
<evidence type="ECO:0000313" key="2">
    <source>
        <dbReference type="EMBL" id="CAH3160984.1"/>
    </source>
</evidence>
<sequence>SVKFIVSHLRYMVSEVTVPKMPPCTRGRRGFGGCCGVIFVILLFISSRCLRGELNMPNPSEGESPTTPQNLTGTEPAVITVPVNIPLPRKLGLSGGNLAKKGLSKECESEDEEYVAVIAVEEQLNTVASAGNPNRVFATLLVNGKEEKVQLGNGSTVNIMADKIVKNLY</sequence>
<evidence type="ECO:0000313" key="3">
    <source>
        <dbReference type="Proteomes" id="UP001159427"/>
    </source>
</evidence>